<dbReference type="InterPro" id="IPR051536">
    <property type="entry name" value="UDG_Type-4/5"/>
</dbReference>
<dbReference type="InterPro" id="IPR036895">
    <property type="entry name" value="Uracil-DNA_glycosylase-like_sf"/>
</dbReference>
<comment type="catalytic activity">
    <reaction evidence="1">
        <text>Hydrolyzes single-stranded DNA or mismatched double-stranded DNA and polynucleotides, releasing free uracil.</text>
        <dbReference type="EC" id="3.2.2.27"/>
    </reaction>
</comment>
<evidence type="ECO:0000256" key="2">
    <source>
        <dbReference type="ARBA" id="ARBA00006521"/>
    </source>
</evidence>
<evidence type="ECO:0000256" key="11">
    <source>
        <dbReference type="ARBA" id="ARBA00023204"/>
    </source>
</evidence>
<dbReference type="GO" id="GO:0006281">
    <property type="term" value="P:DNA repair"/>
    <property type="evidence" value="ECO:0007669"/>
    <property type="project" value="UniProtKB-KW"/>
</dbReference>
<feature type="domain" description="Uracil-DNA glycosylase-like" evidence="12">
    <location>
        <begin position="49"/>
        <end position="199"/>
    </location>
</feature>
<geneLocation type="plasmid" evidence="13 14">
    <name>pSTA7437.01</name>
</geneLocation>
<keyword evidence="13" id="KW-0614">Plasmid</keyword>
<dbReference type="InterPro" id="IPR005122">
    <property type="entry name" value="Uracil-DNA_glycosylase-like"/>
</dbReference>
<keyword evidence="5" id="KW-0004">4Fe-4S</keyword>
<dbReference type="PANTHER" id="PTHR33693">
    <property type="entry name" value="TYPE-5 URACIL-DNA GLYCOSYLASE"/>
    <property type="match status" value="1"/>
</dbReference>
<evidence type="ECO:0000256" key="4">
    <source>
        <dbReference type="ARBA" id="ARBA00019403"/>
    </source>
</evidence>
<evidence type="ECO:0000256" key="6">
    <source>
        <dbReference type="ARBA" id="ARBA00022723"/>
    </source>
</evidence>
<dbReference type="SMART" id="SM00987">
    <property type="entry name" value="UreE_C"/>
    <property type="match status" value="1"/>
</dbReference>
<organism evidence="13 14">
    <name type="scientific">Stanieria cyanosphaera (strain ATCC 29371 / PCC 7437)</name>
    <dbReference type="NCBI Taxonomy" id="111780"/>
    <lineage>
        <taxon>Bacteria</taxon>
        <taxon>Bacillati</taxon>
        <taxon>Cyanobacteriota</taxon>
        <taxon>Cyanophyceae</taxon>
        <taxon>Pleurocapsales</taxon>
        <taxon>Dermocarpellaceae</taxon>
        <taxon>Stanieria</taxon>
    </lineage>
</organism>
<dbReference type="SUPFAM" id="SSF52141">
    <property type="entry name" value="Uracil-DNA glycosylase-like"/>
    <property type="match status" value="1"/>
</dbReference>
<dbReference type="EMBL" id="CP003654">
    <property type="protein sequence ID" value="AFZ38007.1"/>
    <property type="molecule type" value="Genomic_DNA"/>
</dbReference>
<dbReference type="Proteomes" id="UP000010473">
    <property type="component" value="Plasmid pSTA7437.01"/>
</dbReference>
<dbReference type="NCBIfam" id="TIGR00758">
    <property type="entry name" value="UDG_fam4"/>
    <property type="match status" value="1"/>
</dbReference>
<dbReference type="InterPro" id="IPR005273">
    <property type="entry name" value="Ura-DNA_glyco_family4"/>
</dbReference>
<dbReference type="GO" id="GO:0051539">
    <property type="term" value="F:4 iron, 4 sulfur cluster binding"/>
    <property type="evidence" value="ECO:0007669"/>
    <property type="project" value="UniProtKB-KW"/>
</dbReference>
<evidence type="ECO:0000256" key="9">
    <source>
        <dbReference type="ARBA" id="ARBA00023004"/>
    </source>
</evidence>
<evidence type="ECO:0000313" key="13">
    <source>
        <dbReference type="EMBL" id="AFZ38007.1"/>
    </source>
</evidence>
<dbReference type="OrthoDB" id="5290748at2"/>
<dbReference type="GO" id="GO:0004844">
    <property type="term" value="F:uracil DNA N-glycosylase activity"/>
    <property type="evidence" value="ECO:0007669"/>
    <property type="project" value="UniProtKB-EC"/>
</dbReference>
<comment type="similarity">
    <text evidence="2">Belongs to the uracil-DNA glycosylase (UDG) superfamily. Type 4 (UDGa) family.</text>
</comment>
<evidence type="ECO:0000256" key="7">
    <source>
        <dbReference type="ARBA" id="ARBA00022763"/>
    </source>
</evidence>
<dbReference type="PATRIC" id="fig|111780.3.peg.4703"/>
<evidence type="ECO:0000256" key="10">
    <source>
        <dbReference type="ARBA" id="ARBA00023014"/>
    </source>
</evidence>
<dbReference type="EC" id="3.2.2.27" evidence="3"/>
<dbReference type="Pfam" id="PF03167">
    <property type="entry name" value="UDG"/>
    <property type="match status" value="1"/>
</dbReference>
<dbReference type="PANTHER" id="PTHR33693:SF1">
    <property type="entry name" value="TYPE-4 URACIL-DNA GLYCOSYLASE"/>
    <property type="match status" value="1"/>
</dbReference>
<gene>
    <name evidence="13" type="ordered locus">Sta7437_4546</name>
</gene>
<dbReference type="SMART" id="SM00986">
    <property type="entry name" value="UDG"/>
    <property type="match status" value="1"/>
</dbReference>
<keyword evidence="9" id="KW-0408">Iron</keyword>
<dbReference type="GO" id="GO:0046872">
    <property type="term" value="F:metal ion binding"/>
    <property type="evidence" value="ECO:0007669"/>
    <property type="project" value="UniProtKB-KW"/>
</dbReference>
<reference evidence="14" key="1">
    <citation type="journal article" date="2013" name="Proc. Natl. Acad. Sci. U.S.A.">
        <title>Improving the coverage of the cyanobacterial phylum using diversity-driven genome sequencing.</title>
        <authorList>
            <person name="Shih P.M."/>
            <person name="Wu D."/>
            <person name="Latifi A."/>
            <person name="Axen S.D."/>
            <person name="Fewer D.P."/>
            <person name="Talla E."/>
            <person name="Calteau A."/>
            <person name="Cai F."/>
            <person name="Tandeau de Marsac N."/>
            <person name="Rippka R."/>
            <person name="Herdman M."/>
            <person name="Sivonen K."/>
            <person name="Coursin T."/>
            <person name="Laurent T."/>
            <person name="Goodwin L."/>
            <person name="Nolan M."/>
            <person name="Davenport K.W."/>
            <person name="Han C.S."/>
            <person name="Rubin E.M."/>
            <person name="Eisen J.A."/>
            <person name="Woyke T."/>
            <person name="Gugger M."/>
            <person name="Kerfeld C.A."/>
        </authorList>
    </citation>
    <scope>NUCLEOTIDE SEQUENCE [LARGE SCALE GENOMIC DNA]</scope>
    <source>
        <strain evidence="14">ATCC 29371 / PCC 7437</strain>
        <plasmid evidence="14">Plasmid pSTA7437.01</plasmid>
    </source>
</reference>
<dbReference type="KEGG" id="scs:Sta7437_4546"/>
<keyword evidence="8" id="KW-0378">Hydrolase</keyword>
<dbReference type="Gene3D" id="3.40.470.10">
    <property type="entry name" value="Uracil-DNA glycosylase-like domain"/>
    <property type="match status" value="1"/>
</dbReference>
<evidence type="ECO:0000313" key="14">
    <source>
        <dbReference type="Proteomes" id="UP000010473"/>
    </source>
</evidence>
<sequence length="216" mass="24455">MIKQTQLFELQSEKSTQKLTFYSSLEKLNRVCLKCDRCPLSQQRKRVVIGRGKIRPDLAVIGEAPGKLEDKVGQPFVGDSGKFLLKMLQAVQLDSNVYFTNVVRCRPPDNRKPSAEEIKACKPYLIDELRLIEPKIIICAGATAVAGLTGKRESITSLRGKWLDWEGISVIPIFHPAYLLRNPSLQKDSPKWQTWQDLIAVKLKLERISALNSHRS</sequence>
<dbReference type="CDD" id="cd10030">
    <property type="entry name" value="UDG-F4_TTUDGA_SPO1dp_like"/>
    <property type="match status" value="1"/>
</dbReference>
<protein>
    <recommendedName>
        <fullName evidence="4">Type-4 uracil-DNA glycosylase</fullName>
        <ecNumber evidence="3">3.2.2.27</ecNumber>
    </recommendedName>
</protein>
<evidence type="ECO:0000256" key="1">
    <source>
        <dbReference type="ARBA" id="ARBA00001400"/>
    </source>
</evidence>
<name>K9Y1Z1_STAC7</name>
<keyword evidence="6" id="KW-0479">Metal-binding</keyword>
<evidence type="ECO:0000256" key="3">
    <source>
        <dbReference type="ARBA" id="ARBA00012030"/>
    </source>
</evidence>
<keyword evidence="7" id="KW-0227">DNA damage</keyword>
<accession>K9Y1Z1</accession>
<evidence type="ECO:0000256" key="8">
    <source>
        <dbReference type="ARBA" id="ARBA00022801"/>
    </source>
</evidence>
<dbReference type="AlphaFoldDB" id="K9Y1Z1"/>
<keyword evidence="14" id="KW-1185">Reference proteome</keyword>
<dbReference type="RefSeq" id="WP_015211920.1">
    <property type="nucleotide sequence ID" value="NC_019765.1"/>
</dbReference>
<keyword evidence="10" id="KW-0411">Iron-sulfur</keyword>
<proteinExistence type="inferred from homology"/>
<dbReference type="HOGENOM" id="CLU_044815_1_3_3"/>
<evidence type="ECO:0000256" key="5">
    <source>
        <dbReference type="ARBA" id="ARBA00022485"/>
    </source>
</evidence>
<keyword evidence="11" id="KW-0234">DNA repair</keyword>
<evidence type="ECO:0000259" key="12">
    <source>
        <dbReference type="SMART" id="SM00986"/>
    </source>
</evidence>